<dbReference type="RefSeq" id="WP_380931540.1">
    <property type="nucleotide sequence ID" value="NZ_JBHUGS010000005.1"/>
</dbReference>
<comment type="caution">
    <text evidence="1">The sequence shown here is derived from an EMBL/GenBank/DDBJ whole genome shotgun (WGS) entry which is preliminary data.</text>
</comment>
<accession>A0ABW4U375</accession>
<dbReference type="InterPro" id="IPR011006">
    <property type="entry name" value="CheY-like_superfamily"/>
</dbReference>
<organism evidence="1 2">
    <name type="scientific">Sphingomonas arantia</name>
    <dbReference type="NCBI Taxonomy" id="1460676"/>
    <lineage>
        <taxon>Bacteria</taxon>
        <taxon>Pseudomonadati</taxon>
        <taxon>Pseudomonadota</taxon>
        <taxon>Alphaproteobacteria</taxon>
        <taxon>Sphingomonadales</taxon>
        <taxon>Sphingomonadaceae</taxon>
        <taxon>Sphingomonas</taxon>
    </lineage>
</organism>
<name>A0ABW4U375_9SPHN</name>
<proteinExistence type="predicted"/>
<reference evidence="2" key="1">
    <citation type="journal article" date="2019" name="Int. J. Syst. Evol. Microbiol.">
        <title>The Global Catalogue of Microorganisms (GCM) 10K type strain sequencing project: providing services to taxonomists for standard genome sequencing and annotation.</title>
        <authorList>
            <consortium name="The Broad Institute Genomics Platform"/>
            <consortium name="The Broad Institute Genome Sequencing Center for Infectious Disease"/>
            <person name="Wu L."/>
            <person name="Ma J."/>
        </authorList>
    </citation>
    <scope>NUCLEOTIDE SEQUENCE [LARGE SCALE GENOMIC DNA]</scope>
    <source>
        <strain evidence="2">CGMCC 1.12702</strain>
    </source>
</reference>
<keyword evidence="2" id="KW-1185">Reference proteome</keyword>
<dbReference type="SUPFAM" id="SSF52172">
    <property type="entry name" value="CheY-like"/>
    <property type="match status" value="1"/>
</dbReference>
<protein>
    <recommendedName>
        <fullName evidence="3">Response regulatory domain-containing protein</fullName>
    </recommendedName>
</protein>
<dbReference type="EMBL" id="JBHUGS010000005">
    <property type="protein sequence ID" value="MFD1952525.1"/>
    <property type="molecule type" value="Genomic_DNA"/>
</dbReference>
<evidence type="ECO:0000313" key="1">
    <source>
        <dbReference type="EMBL" id="MFD1952525.1"/>
    </source>
</evidence>
<evidence type="ECO:0008006" key="3">
    <source>
        <dbReference type="Google" id="ProtNLM"/>
    </source>
</evidence>
<evidence type="ECO:0000313" key="2">
    <source>
        <dbReference type="Proteomes" id="UP001597400"/>
    </source>
</evidence>
<gene>
    <name evidence="1" type="ORF">ACFSGX_17240</name>
</gene>
<dbReference type="Proteomes" id="UP001597400">
    <property type="component" value="Unassembled WGS sequence"/>
</dbReference>
<sequence length="229" mass="23718">MSLLENDAGRVAGTTLLRTNHSVLLAVDPVTTAERAAAALTERGWTVTTVTDAATLVARVQTQDFALLLLGALPDIAPASLAARIARLPPPRGLLPILLLGPDAALPTDAVLHARIAATSRSGSAPPDPIARLSPLFGAVGIAALMGDFRNRLGALLAATDPCAIGEGATIGAVAHRMAGLGGTLDFPLLSNAWQQVERDGPAHLPDAWAETRITHAVLTLLLDRRTAR</sequence>